<accession>A0A345UPW0</accession>
<evidence type="ECO:0000313" key="2">
    <source>
        <dbReference type="Proteomes" id="UP000254808"/>
    </source>
</evidence>
<dbReference type="EMBL" id="CP027806">
    <property type="protein sequence ID" value="AXJ02512.1"/>
    <property type="molecule type" value="Genomic_DNA"/>
</dbReference>
<dbReference type="Proteomes" id="UP000254808">
    <property type="component" value="Chromosome"/>
</dbReference>
<dbReference type="KEGG" id="cprv:CYPRO_3279"/>
<organism evidence="1 2">
    <name type="scientific">Cyclonatronum proteinivorum</name>
    <dbReference type="NCBI Taxonomy" id="1457365"/>
    <lineage>
        <taxon>Bacteria</taxon>
        <taxon>Pseudomonadati</taxon>
        <taxon>Balneolota</taxon>
        <taxon>Balneolia</taxon>
        <taxon>Balneolales</taxon>
        <taxon>Cyclonatronaceae</taxon>
        <taxon>Cyclonatronum</taxon>
    </lineage>
</organism>
<dbReference type="AlphaFoldDB" id="A0A345UPW0"/>
<evidence type="ECO:0000313" key="1">
    <source>
        <dbReference type="EMBL" id="AXJ02512.1"/>
    </source>
</evidence>
<sequence>MAFLRLEFRHLPASEEGQAFTLLGGGPRQTGLHGPNATGFEGPGYHFAILPEQASESPNPLRDETYKADFTRTVENGTLVFDIYYRPTDINSWGDRYFPGTELALTMMRAGTTERVLHAANNVFNWAVAGIGEGRAAEIVVIFEA</sequence>
<gene>
    <name evidence="1" type="ORF">CYPRO_3279</name>
</gene>
<name>A0A345UPW0_9BACT</name>
<reference evidence="1 2" key="1">
    <citation type="submission" date="2018-03" db="EMBL/GenBank/DDBJ databases">
        <title>Phenotypic and genomic properties of Cyclonatronum proteinivorum gen. nov., sp. nov., a haloalkaliphilic bacteroidete from soda lakes possessing Na+-translocating rhodopsin.</title>
        <authorList>
            <person name="Toshchakov S.V."/>
            <person name="Korzhenkov A."/>
            <person name="Samarov N.I."/>
            <person name="Kublanov I.V."/>
            <person name="Muntyan M.S."/>
            <person name="Sorokin D.Y."/>
        </authorList>
    </citation>
    <scope>NUCLEOTIDE SEQUENCE [LARGE SCALE GENOMIC DNA]</scope>
    <source>
        <strain evidence="1 2">Omega</strain>
    </source>
</reference>
<protein>
    <submittedName>
        <fullName evidence="1">Uncharacterized protein</fullName>
    </submittedName>
</protein>
<proteinExistence type="predicted"/>
<keyword evidence="2" id="KW-1185">Reference proteome</keyword>
<dbReference type="OrthoDB" id="9870300at2"/>
<dbReference type="RefSeq" id="WP_114985591.1">
    <property type="nucleotide sequence ID" value="NZ_CP027806.1"/>
</dbReference>